<dbReference type="PANTHER" id="PTHR14167">
    <property type="entry name" value="SH3 DOMAIN-CONTAINING"/>
    <property type="match status" value="1"/>
</dbReference>
<feature type="domain" description="SH3" evidence="7">
    <location>
        <begin position="348"/>
        <end position="406"/>
    </location>
</feature>
<feature type="compositionally biased region" description="Pro residues" evidence="6">
    <location>
        <begin position="519"/>
        <end position="537"/>
    </location>
</feature>
<dbReference type="PRINTS" id="PR00452">
    <property type="entry name" value="SH3DOMAIN"/>
</dbReference>
<dbReference type="Gene3D" id="2.30.30.40">
    <property type="entry name" value="SH3 Domains"/>
    <property type="match status" value="2"/>
</dbReference>
<keyword evidence="2 5" id="KW-0728">SH3 domain</keyword>
<evidence type="ECO:0000256" key="1">
    <source>
        <dbReference type="ARBA" id="ARBA00004170"/>
    </source>
</evidence>
<feature type="compositionally biased region" description="Low complexity" evidence="6">
    <location>
        <begin position="134"/>
        <end position="149"/>
    </location>
</feature>
<feature type="domain" description="SH3" evidence="7">
    <location>
        <begin position="216"/>
        <end position="334"/>
    </location>
</feature>
<evidence type="ECO:0000259" key="7">
    <source>
        <dbReference type="PROSITE" id="PS50002"/>
    </source>
</evidence>
<feature type="region of interest" description="Disordered" evidence="6">
    <location>
        <begin position="28"/>
        <end position="112"/>
    </location>
</feature>
<evidence type="ECO:0000256" key="4">
    <source>
        <dbReference type="ARBA" id="ARBA00023136"/>
    </source>
</evidence>
<feature type="region of interest" description="Disordered" evidence="6">
    <location>
        <begin position="127"/>
        <end position="160"/>
    </location>
</feature>
<keyword evidence="4" id="KW-0472">Membrane</keyword>
<feature type="non-terminal residue" evidence="8">
    <location>
        <position position="1"/>
    </location>
</feature>
<feature type="region of interest" description="Disordered" evidence="6">
    <location>
        <begin position="492"/>
        <end position="541"/>
    </location>
</feature>
<gene>
    <name evidence="8" type="ORF">BJ554DRAFT_3347</name>
</gene>
<sequence>LEADCKRHITRWSFRFLRGELRAQEASLPGHFHLPRQSQFRPDRTASRRDNQNTGLRLLSSPSQVPVEDHGSNCFAGGVTAEHLPPPPTARRNVTDTTAADRRDSALCPPVPASRVPSVHVRYLPVTPDSAAPDSSFSEDAADKSSAASTRRERRGVEAGKEVRIRKTLLPEAVAHRFQRVPRSPQNRRLILLRPLCFQPSPPQSSRGYRRMPEEAERQVYRAHLEYAARKDEVGVAEKVGASGSRGRVHLHAMPPSSAAAGLSLAVGDLIEVTDKSDPGAHCSLNFVGTAMTAFHNERKPRPLLHDAGWWLGKKIQTNESGWFPSNYVEHVVEDGDVPKPKGPPAPSSLVLARAEHDYEAQAPDELTLTKGAILSVLEKYDGWWKGDLNGSVGMFPANVSNKAIPSGERTVCRSVEPFPCAASNYPPVWIVADTPTCRLQFVTIIGPDDNTPEGGDRNRRIAEPKAFKLAAYGVKQGGIGSLFAGGVPMLKKKSSGTKETPSANPPTQEAPAVSKANPPLPANQPLPPPDCAPELPPSADGGYLRDNSRIWDRTAGLLIQIVVLV</sequence>
<reference evidence="8 9" key="1">
    <citation type="journal article" name="Sci. Rep.">
        <title>Genome-scale phylogenetic analyses confirm Olpidium as the closest living zoosporic fungus to the non-flagellated, terrestrial fungi.</title>
        <authorList>
            <person name="Chang Y."/>
            <person name="Rochon D."/>
            <person name="Sekimoto S."/>
            <person name="Wang Y."/>
            <person name="Chovatia M."/>
            <person name="Sandor L."/>
            <person name="Salamov A."/>
            <person name="Grigoriev I.V."/>
            <person name="Stajich J.E."/>
            <person name="Spatafora J.W."/>
        </authorList>
    </citation>
    <scope>NUCLEOTIDE SEQUENCE [LARGE SCALE GENOMIC DNA]</scope>
    <source>
        <strain evidence="8">S191</strain>
    </source>
</reference>
<accession>A0A8H8DM27</accession>
<evidence type="ECO:0000256" key="2">
    <source>
        <dbReference type="ARBA" id="ARBA00022443"/>
    </source>
</evidence>
<organism evidence="8 9">
    <name type="scientific">Olpidium bornovanus</name>
    <dbReference type="NCBI Taxonomy" id="278681"/>
    <lineage>
        <taxon>Eukaryota</taxon>
        <taxon>Fungi</taxon>
        <taxon>Fungi incertae sedis</taxon>
        <taxon>Olpidiomycota</taxon>
        <taxon>Olpidiomycotina</taxon>
        <taxon>Olpidiomycetes</taxon>
        <taxon>Olpidiales</taxon>
        <taxon>Olpidiaceae</taxon>
        <taxon>Olpidium</taxon>
    </lineage>
</organism>
<evidence type="ECO:0000313" key="8">
    <source>
        <dbReference type="EMBL" id="KAG5462832.1"/>
    </source>
</evidence>
<dbReference type="InterPro" id="IPR036028">
    <property type="entry name" value="SH3-like_dom_sf"/>
</dbReference>
<dbReference type="PROSITE" id="PS50002">
    <property type="entry name" value="SH3"/>
    <property type="match status" value="2"/>
</dbReference>
<evidence type="ECO:0000256" key="5">
    <source>
        <dbReference type="PROSITE-ProRule" id="PRU00192"/>
    </source>
</evidence>
<dbReference type="PANTHER" id="PTHR14167:SF81">
    <property type="entry name" value="ENDOPHILIN-A"/>
    <property type="match status" value="1"/>
</dbReference>
<feature type="compositionally biased region" description="Basic and acidic residues" evidence="6">
    <location>
        <begin position="41"/>
        <end position="51"/>
    </location>
</feature>
<feature type="compositionally biased region" description="Polar residues" evidence="6">
    <location>
        <begin position="498"/>
        <end position="508"/>
    </location>
</feature>
<dbReference type="CDD" id="cd00174">
    <property type="entry name" value="SH3"/>
    <property type="match status" value="1"/>
</dbReference>
<dbReference type="Proteomes" id="UP000673691">
    <property type="component" value="Unassembled WGS sequence"/>
</dbReference>
<protein>
    <recommendedName>
        <fullName evidence="7">SH3 domain-containing protein</fullName>
    </recommendedName>
</protein>
<dbReference type="EMBL" id="JAEFCI010001544">
    <property type="protein sequence ID" value="KAG5462832.1"/>
    <property type="molecule type" value="Genomic_DNA"/>
</dbReference>
<evidence type="ECO:0000256" key="6">
    <source>
        <dbReference type="SAM" id="MobiDB-lite"/>
    </source>
</evidence>
<dbReference type="Pfam" id="PF00018">
    <property type="entry name" value="SH3_1"/>
    <property type="match status" value="1"/>
</dbReference>
<dbReference type="SMART" id="SM00326">
    <property type="entry name" value="SH3"/>
    <property type="match status" value="2"/>
</dbReference>
<comment type="caution">
    <text evidence="8">The sequence shown here is derived from an EMBL/GenBank/DDBJ whole genome shotgun (WGS) entry which is preliminary data.</text>
</comment>
<comment type="subcellular location">
    <subcellularLocation>
        <location evidence="1">Membrane</location>
        <topology evidence="1">Peripheral membrane protein</topology>
    </subcellularLocation>
</comment>
<dbReference type="SUPFAM" id="SSF50044">
    <property type="entry name" value="SH3-domain"/>
    <property type="match status" value="2"/>
</dbReference>
<dbReference type="InterPro" id="IPR001452">
    <property type="entry name" value="SH3_domain"/>
</dbReference>
<proteinExistence type="predicted"/>
<keyword evidence="3" id="KW-0175">Coiled coil</keyword>
<evidence type="ECO:0000313" key="9">
    <source>
        <dbReference type="Proteomes" id="UP000673691"/>
    </source>
</evidence>
<keyword evidence="9" id="KW-1185">Reference proteome</keyword>
<dbReference type="InterPro" id="IPR050384">
    <property type="entry name" value="Endophilin_SH3RF"/>
</dbReference>
<feature type="compositionally biased region" description="Polar residues" evidence="6">
    <location>
        <begin position="52"/>
        <end position="64"/>
    </location>
</feature>
<name>A0A8H8DM27_9FUNG</name>
<evidence type="ECO:0000256" key="3">
    <source>
        <dbReference type="ARBA" id="ARBA00023054"/>
    </source>
</evidence>
<dbReference type="OrthoDB" id="10255964at2759"/>
<dbReference type="AlphaFoldDB" id="A0A8H8DM27"/>